<dbReference type="Proteomes" id="UP000485058">
    <property type="component" value="Unassembled WGS sequence"/>
</dbReference>
<proteinExistence type="predicted"/>
<reference evidence="3 4" key="1">
    <citation type="submission" date="2020-02" db="EMBL/GenBank/DDBJ databases">
        <title>Draft genome sequence of Haematococcus lacustris strain NIES-144.</title>
        <authorList>
            <person name="Morimoto D."/>
            <person name="Nakagawa S."/>
            <person name="Yoshida T."/>
            <person name="Sawayama S."/>
        </authorList>
    </citation>
    <scope>NUCLEOTIDE SEQUENCE [LARGE SCALE GENOMIC DNA]</scope>
    <source>
        <strain evidence="3 4">NIES-144</strain>
    </source>
</reference>
<keyword evidence="2" id="KW-0472">Membrane</keyword>
<gene>
    <name evidence="3" type="ORF">HaLaN_15175</name>
</gene>
<protein>
    <submittedName>
        <fullName evidence="3">Uncharacterized protein</fullName>
    </submittedName>
</protein>
<evidence type="ECO:0000256" key="2">
    <source>
        <dbReference type="SAM" id="Phobius"/>
    </source>
</evidence>
<feature type="transmembrane region" description="Helical" evidence="2">
    <location>
        <begin position="137"/>
        <end position="160"/>
    </location>
</feature>
<keyword evidence="2" id="KW-0812">Transmembrane</keyword>
<keyword evidence="2" id="KW-1133">Transmembrane helix</keyword>
<comment type="caution">
    <text evidence="3">The sequence shown here is derived from an EMBL/GenBank/DDBJ whole genome shotgun (WGS) entry which is preliminary data.</text>
</comment>
<dbReference type="EMBL" id="BLLF01001292">
    <property type="protein sequence ID" value="GFH18380.1"/>
    <property type="molecule type" value="Genomic_DNA"/>
</dbReference>
<sequence>MPGFGLHDVEADSVSRGGQPVPPEPAQSALISGCWICSLTAAQCHLRPAPPVQASLLDVPIRCYMLLHAVRGWQRSAVTPTQAVLLVSIYCHQPSPVLLSPGPPHAAPFILGCAHSCQHQKSALSSSCSQVLAQFRAWLLGLSLAAQFVLGLLVLGWLILHQSCLPAQLLLL</sequence>
<organism evidence="3 4">
    <name type="scientific">Haematococcus lacustris</name>
    <name type="common">Green alga</name>
    <name type="synonym">Haematococcus pluvialis</name>
    <dbReference type="NCBI Taxonomy" id="44745"/>
    <lineage>
        <taxon>Eukaryota</taxon>
        <taxon>Viridiplantae</taxon>
        <taxon>Chlorophyta</taxon>
        <taxon>core chlorophytes</taxon>
        <taxon>Chlorophyceae</taxon>
        <taxon>CS clade</taxon>
        <taxon>Chlamydomonadales</taxon>
        <taxon>Haematococcaceae</taxon>
        <taxon>Haematococcus</taxon>
    </lineage>
</organism>
<keyword evidence="4" id="KW-1185">Reference proteome</keyword>
<name>A0A699ZAE2_HAELA</name>
<evidence type="ECO:0000313" key="3">
    <source>
        <dbReference type="EMBL" id="GFH18380.1"/>
    </source>
</evidence>
<feature type="region of interest" description="Disordered" evidence="1">
    <location>
        <begin position="1"/>
        <end position="25"/>
    </location>
</feature>
<evidence type="ECO:0000313" key="4">
    <source>
        <dbReference type="Proteomes" id="UP000485058"/>
    </source>
</evidence>
<accession>A0A699ZAE2</accession>
<dbReference type="AlphaFoldDB" id="A0A699ZAE2"/>
<evidence type="ECO:0000256" key="1">
    <source>
        <dbReference type="SAM" id="MobiDB-lite"/>
    </source>
</evidence>